<keyword evidence="1" id="KW-0813">Transport</keyword>
<dbReference type="GO" id="GO:0016887">
    <property type="term" value="F:ATP hydrolysis activity"/>
    <property type="evidence" value="ECO:0007669"/>
    <property type="project" value="InterPro"/>
</dbReference>
<evidence type="ECO:0000313" key="5">
    <source>
        <dbReference type="EMBL" id="RCX21526.1"/>
    </source>
</evidence>
<dbReference type="CDD" id="cd03230">
    <property type="entry name" value="ABC_DR_subfamily_A"/>
    <property type="match status" value="1"/>
</dbReference>
<dbReference type="SMART" id="SM00382">
    <property type="entry name" value="AAA"/>
    <property type="match status" value="1"/>
</dbReference>
<organism evidence="5 6">
    <name type="scientific">Fontibacillus phaseoli</name>
    <dbReference type="NCBI Taxonomy" id="1416533"/>
    <lineage>
        <taxon>Bacteria</taxon>
        <taxon>Bacillati</taxon>
        <taxon>Bacillota</taxon>
        <taxon>Bacilli</taxon>
        <taxon>Bacillales</taxon>
        <taxon>Paenibacillaceae</taxon>
        <taxon>Fontibacillus</taxon>
    </lineage>
</organism>
<name>A0A369BLQ4_9BACL</name>
<dbReference type="AlphaFoldDB" id="A0A369BLQ4"/>
<dbReference type="InterPro" id="IPR003439">
    <property type="entry name" value="ABC_transporter-like_ATP-bd"/>
</dbReference>
<dbReference type="SUPFAM" id="SSF52540">
    <property type="entry name" value="P-loop containing nucleoside triphosphate hydrolases"/>
    <property type="match status" value="1"/>
</dbReference>
<dbReference type="GO" id="GO:0005524">
    <property type="term" value="F:ATP binding"/>
    <property type="evidence" value="ECO:0007669"/>
    <property type="project" value="UniProtKB-KW"/>
</dbReference>
<dbReference type="EMBL" id="QPJW01000002">
    <property type="protein sequence ID" value="RCX21526.1"/>
    <property type="molecule type" value="Genomic_DNA"/>
</dbReference>
<proteinExistence type="predicted"/>
<evidence type="ECO:0000313" key="6">
    <source>
        <dbReference type="Proteomes" id="UP000253090"/>
    </source>
</evidence>
<accession>A0A369BLQ4</accession>
<dbReference type="OrthoDB" id="9804819at2"/>
<dbReference type="RefSeq" id="WP_114496074.1">
    <property type="nucleotide sequence ID" value="NZ_QPJW01000002.1"/>
</dbReference>
<keyword evidence="6" id="KW-1185">Reference proteome</keyword>
<evidence type="ECO:0000256" key="1">
    <source>
        <dbReference type="ARBA" id="ARBA00022448"/>
    </source>
</evidence>
<reference evidence="5 6" key="1">
    <citation type="submission" date="2018-07" db="EMBL/GenBank/DDBJ databases">
        <title>Genomic Encyclopedia of Type Strains, Phase III (KMG-III): the genomes of soil and plant-associated and newly described type strains.</title>
        <authorList>
            <person name="Whitman W."/>
        </authorList>
    </citation>
    <scope>NUCLEOTIDE SEQUENCE [LARGE SCALE GENOMIC DNA]</scope>
    <source>
        <strain evidence="5 6">CECT 8333</strain>
    </source>
</reference>
<evidence type="ECO:0000256" key="3">
    <source>
        <dbReference type="ARBA" id="ARBA00022840"/>
    </source>
</evidence>
<keyword evidence="3 5" id="KW-0067">ATP-binding</keyword>
<evidence type="ECO:0000256" key="2">
    <source>
        <dbReference type="ARBA" id="ARBA00022741"/>
    </source>
</evidence>
<dbReference type="Pfam" id="PF00005">
    <property type="entry name" value="ABC_tran"/>
    <property type="match status" value="1"/>
</dbReference>
<protein>
    <submittedName>
        <fullName evidence="5">ABC-2 type transport system ATP-binding protein</fullName>
    </submittedName>
</protein>
<dbReference type="InterPro" id="IPR027417">
    <property type="entry name" value="P-loop_NTPase"/>
</dbReference>
<gene>
    <name evidence="5" type="ORF">DFP94_102279</name>
</gene>
<dbReference type="PROSITE" id="PS50893">
    <property type="entry name" value="ABC_TRANSPORTER_2"/>
    <property type="match status" value="1"/>
</dbReference>
<dbReference type="PANTHER" id="PTHR42939">
    <property type="entry name" value="ABC TRANSPORTER ATP-BINDING PROTEIN ALBC-RELATED"/>
    <property type="match status" value="1"/>
</dbReference>
<keyword evidence="2" id="KW-0547">Nucleotide-binding</keyword>
<sequence length="292" mass="32397">MSAILACTNVNKSYGNKKAVLNLDLKLEENTVYGLLGRNGAGKTTLLNMISGGSFPDSGEIEIAGSRLYAGDMPANTCYVREKNLFLGGAKVMETLEWASVFHNNWDWSLANKLVKTFKISKDQKIRQLSRGMESLLGNIIGLASRASLTIFDEPVLGLDALMREKFYRILIEDYAENPRTILLSTHLIDEIANVVERIFIIDAGSILLHDDVEKIRINSHLMRGSNEAIGKFTNGKRVIYRESYGSGALAAVYDKIGEEERVSATKLGISIDGLPLQKFFAYLIEEGEHDE</sequence>
<dbReference type="InterPro" id="IPR051782">
    <property type="entry name" value="ABC_Transporter_VariousFunc"/>
</dbReference>
<evidence type="ECO:0000259" key="4">
    <source>
        <dbReference type="PROSITE" id="PS50893"/>
    </source>
</evidence>
<dbReference type="InterPro" id="IPR003593">
    <property type="entry name" value="AAA+_ATPase"/>
</dbReference>
<comment type="caution">
    <text evidence="5">The sequence shown here is derived from an EMBL/GenBank/DDBJ whole genome shotgun (WGS) entry which is preliminary data.</text>
</comment>
<dbReference type="Gene3D" id="3.40.50.300">
    <property type="entry name" value="P-loop containing nucleotide triphosphate hydrolases"/>
    <property type="match status" value="1"/>
</dbReference>
<dbReference type="Proteomes" id="UP000253090">
    <property type="component" value="Unassembled WGS sequence"/>
</dbReference>
<dbReference type="PANTHER" id="PTHR42939:SF1">
    <property type="entry name" value="ABC TRANSPORTER ATP-BINDING PROTEIN ALBC-RELATED"/>
    <property type="match status" value="1"/>
</dbReference>
<feature type="domain" description="ABC transporter" evidence="4">
    <location>
        <begin position="5"/>
        <end position="229"/>
    </location>
</feature>